<dbReference type="SUPFAM" id="SSF52980">
    <property type="entry name" value="Restriction endonuclease-like"/>
    <property type="match status" value="1"/>
</dbReference>
<name>A0ABT1K4C6_9ACTN</name>
<dbReference type="RefSeq" id="WP_253772697.1">
    <property type="nucleotide sequence ID" value="NZ_BAAAVE010000007.1"/>
</dbReference>
<feature type="region of interest" description="Disordered" evidence="1">
    <location>
        <begin position="311"/>
        <end position="346"/>
    </location>
</feature>
<evidence type="ECO:0000259" key="2">
    <source>
        <dbReference type="Pfam" id="PF04480"/>
    </source>
</evidence>
<evidence type="ECO:0000259" key="3">
    <source>
        <dbReference type="Pfam" id="PF09407"/>
    </source>
</evidence>
<reference evidence="4 5" key="1">
    <citation type="submission" date="2022-06" db="EMBL/GenBank/DDBJ databases">
        <title>Sequencing the genomes of 1000 actinobacteria strains.</title>
        <authorList>
            <person name="Klenk H.-P."/>
        </authorList>
    </citation>
    <scope>NUCLEOTIDE SEQUENCE [LARGE SCALE GENOMIC DNA]</scope>
    <source>
        <strain evidence="4 5">DSM 44170</strain>
    </source>
</reference>
<dbReference type="Proteomes" id="UP001320766">
    <property type="component" value="Unassembled WGS sequence"/>
</dbReference>
<gene>
    <name evidence="4" type="ORF">HD595_004837</name>
</gene>
<proteinExistence type="predicted"/>
<keyword evidence="5" id="KW-1185">Reference proteome</keyword>
<sequence length="346" mass="37513">MNHSSDPGHPIPVGDTPAAEGVLGAAARVTPGAPGGSPPARPSTRVPATLLGRARTVTRAVPQAVACRQTAAHVWGLKALTPGAADADWPVELVAPGHLTLPGCVTHVATLPPEDVTEHRGVRVTTPGRTALDCARWLPRLEAVAALDQFARRGVDLEELWRRAPSWHVRDTLALADRGAGSPPESWLRVILVDGGLPRPATQIRVPLTGDRHAYLDLGWRAYRLAVEYDGQEHHSSPADQRRDDTRRAELRRQGWRVIPVRKDAIPGQTATLLEHVANALIACGWRPTPRQTTRILSRIRAARRRHRLSRAAASLAPRRRLARAARSGERMARQAPSTSPLLDAG</sequence>
<dbReference type="Gene3D" id="3.40.960.10">
    <property type="entry name" value="VSR Endonuclease"/>
    <property type="match status" value="1"/>
</dbReference>
<dbReference type="InterPro" id="IPR007569">
    <property type="entry name" value="DUF559"/>
</dbReference>
<dbReference type="Pfam" id="PF09407">
    <property type="entry name" value="AbiEi_1"/>
    <property type="match status" value="1"/>
</dbReference>
<dbReference type="InterPro" id="IPR011335">
    <property type="entry name" value="Restrct_endonuc-II-like"/>
</dbReference>
<dbReference type="EMBL" id="JAMZEC010000001">
    <property type="protein sequence ID" value="MCP2348715.1"/>
    <property type="molecule type" value="Genomic_DNA"/>
</dbReference>
<evidence type="ECO:0000313" key="5">
    <source>
        <dbReference type="Proteomes" id="UP001320766"/>
    </source>
</evidence>
<feature type="domain" description="AbiEi antitoxin C-terminal" evidence="3">
    <location>
        <begin position="65"/>
        <end position="166"/>
    </location>
</feature>
<organism evidence="4 5">
    <name type="scientific">Nonomuraea roseoviolacea subsp. carminata</name>
    <dbReference type="NCBI Taxonomy" id="160689"/>
    <lineage>
        <taxon>Bacteria</taxon>
        <taxon>Bacillati</taxon>
        <taxon>Actinomycetota</taxon>
        <taxon>Actinomycetes</taxon>
        <taxon>Streptosporangiales</taxon>
        <taxon>Streptosporangiaceae</taxon>
        <taxon>Nonomuraea</taxon>
    </lineage>
</organism>
<comment type="caution">
    <text evidence="4">The sequence shown here is derived from an EMBL/GenBank/DDBJ whole genome shotgun (WGS) entry which is preliminary data.</text>
</comment>
<evidence type="ECO:0008006" key="6">
    <source>
        <dbReference type="Google" id="ProtNLM"/>
    </source>
</evidence>
<feature type="compositionally biased region" description="Polar residues" evidence="1">
    <location>
        <begin position="336"/>
        <end position="346"/>
    </location>
</feature>
<dbReference type="InterPro" id="IPR018547">
    <property type="entry name" value="AbiEi_C"/>
</dbReference>
<evidence type="ECO:0000256" key="1">
    <source>
        <dbReference type="SAM" id="MobiDB-lite"/>
    </source>
</evidence>
<protein>
    <recommendedName>
        <fullName evidence="6">DUF559 domain-containing protein</fullName>
    </recommendedName>
</protein>
<evidence type="ECO:0000313" key="4">
    <source>
        <dbReference type="EMBL" id="MCP2348715.1"/>
    </source>
</evidence>
<dbReference type="Pfam" id="PF04480">
    <property type="entry name" value="DUF559"/>
    <property type="match status" value="1"/>
</dbReference>
<accession>A0ABT1K4C6</accession>
<feature type="domain" description="DUF559" evidence="2">
    <location>
        <begin position="219"/>
        <end position="280"/>
    </location>
</feature>